<comment type="caution">
    <text evidence="1">The sequence shown here is derived from an EMBL/GenBank/DDBJ whole genome shotgun (WGS) entry which is preliminary data.</text>
</comment>
<proteinExistence type="predicted"/>
<name>A0A9J5ZY55_SOLCO</name>
<accession>A0A9J5ZY55</accession>
<evidence type="ECO:0000313" key="2">
    <source>
        <dbReference type="Proteomes" id="UP000824120"/>
    </source>
</evidence>
<evidence type="ECO:0000313" key="1">
    <source>
        <dbReference type="EMBL" id="KAG5616914.1"/>
    </source>
</evidence>
<dbReference type="EMBL" id="JACXVP010000003">
    <property type="protein sequence ID" value="KAG5616914.1"/>
    <property type="molecule type" value="Genomic_DNA"/>
</dbReference>
<reference evidence="1 2" key="1">
    <citation type="submission" date="2020-09" db="EMBL/GenBank/DDBJ databases">
        <title>De no assembly of potato wild relative species, Solanum commersonii.</title>
        <authorList>
            <person name="Cho K."/>
        </authorList>
    </citation>
    <scope>NUCLEOTIDE SEQUENCE [LARGE SCALE GENOMIC DNA]</scope>
    <source>
        <strain evidence="1">LZ3.2</strain>
        <tissue evidence="1">Leaf</tissue>
    </source>
</reference>
<protein>
    <submittedName>
        <fullName evidence="1">Uncharacterized protein</fullName>
    </submittedName>
</protein>
<gene>
    <name evidence="1" type="ORF">H5410_016738</name>
</gene>
<dbReference type="Proteomes" id="UP000824120">
    <property type="component" value="Chromosome 3"/>
</dbReference>
<sequence>MVTYEDTRRDGRLSLLALVDKMEGEKSEAKRGDLRPIMDSKDAAYLGLILCWYLAEFRNKSLGIRKPLEEPKDRQ</sequence>
<organism evidence="1 2">
    <name type="scientific">Solanum commersonii</name>
    <name type="common">Commerson's wild potato</name>
    <name type="synonym">Commerson's nightshade</name>
    <dbReference type="NCBI Taxonomy" id="4109"/>
    <lineage>
        <taxon>Eukaryota</taxon>
        <taxon>Viridiplantae</taxon>
        <taxon>Streptophyta</taxon>
        <taxon>Embryophyta</taxon>
        <taxon>Tracheophyta</taxon>
        <taxon>Spermatophyta</taxon>
        <taxon>Magnoliopsida</taxon>
        <taxon>eudicotyledons</taxon>
        <taxon>Gunneridae</taxon>
        <taxon>Pentapetalae</taxon>
        <taxon>asterids</taxon>
        <taxon>lamiids</taxon>
        <taxon>Solanales</taxon>
        <taxon>Solanaceae</taxon>
        <taxon>Solanoideae</taxon>
        <taxon>Solaneae</taxon>
        <taxon>Solanum</taxon>
    </lineage>
</organism>
<keyword evidence="2" id="KW-1185">Reference proteome</keyword>
<dbReference type="AlphaFoldDB" id="A0A9J5ZY55"/>